<proteinExistence type="predicted"/>
<reference evidence="1 2" key="1">
    <citation type="journal article" date="2018" name="Science">
        <title>The opium poppy genome and morphinan production.</title>
        <authorList>
            <person name="Guo L."/>
            <person name="Winzer T."/>
            <person name="Yang X."/>
            <person name="Li Y."/>
            <person name="Ning Z."/>
            <person name="He Z."/>
            <person name="Teodor R."/>
            <person name="Lu Y."/>
            <person name="Bowser T.A."/>
            <person name="Graham I.A."/>
            <person name="Ye K."/>
        </authorList>
    </citation>
    <scope>NUCLEOTIDE SEQUENCE [LARGE SCALE GENOMIC DNA]</scope>
    <source>
        <strain evidence="2">cv. HN1</strain>
        <tissue evidence="1">Leaves</tissue>
    </source>
</reference>
<keyword evidence="2" id="KW-1185">Reference proteome</keyword>
<gene>
    <name evidence="1" type="ORF">C5167_018697</name>
</gene>
<dbReference type="Gramene" id="RZC50263">
    <property type="protein sequence ID" value="RZC50263"/>
    <property type="gene ID" value="C5167_018697"/>
</dbReference>
<evidence type="ECO:0000313" key="1">
    <source>
        <dbReference type="EMBL" id="RZC50263.1"/>
    </source>
</evidence>
<dbReference type="EMBL" id="CM010716">
    <property type="protein sequence ID" value="RZC50263.1"/>
    <property type="molecule type" value="Genomic_DNA"/>
</dbReference>
<sequence length="60" mass="6638">MIHVDAFILKGSKLAECPVNKPSYMSLGLGLKNVGLKICHIFTKVGPMDVEVKQWKSYSS</sequence>
<accession>A0A4Y7IN02</accession>
<dbReference type="AlphaFoldDB" id="A0A4Y7IN02"/>
<dbReference type="Proteomes" id="UP000316621">
    <property type="component" value="Chromosome 2"/>
</dbReference>
<name>A0A4Y7IN02_PAPSO</name>
<evidence type="ECO:0000313" key="2">
    <source>
        <dbReference type="Proteomes" id="UP000316621"/>
    </source>
</evidence>
<organism evidence="1 2">
    <name type="scientific">Papaver somniferum</name>
    <name type="common">Opium poppy</name>
    <dbReference type="NCBI Taxonomy" id="3469"/>
    <lineage>
        <taxon>Eukaryota</taxon>
        <taxon>Viridiplantae</taxon>
        <taxon>Streptophyta</taxon>
        <taxon>Embryophyta</taxon>
        <taxon>Tracheophyta</taxon>
        <taxon>Spermatophyta</taxon>
        <taxon>Magnoliopsida</taxon>
        <taxon>Ranunculales</taxon>
        <taxon>Papaveraceae</taxon>
        <taxon>Papaveroideae</taxon>
        <taxon>Papaver</taxon>
    </lineage>
</organism>
<protein>
    <submittedName>
        <fullName evidence="1">Uncharacterized protein</fullName>
    </submittedName>
</protein>